<gene>
    <name evidence="1" type="ORF">I543_3809</name>
</gene>
<proteinExistence type="predicted"/>
<evidence type="ECO:0000313" key="2">
    <source>
        <dbReference type="Proteomes" id="UP000020103"/>
    </source>
</evidence>
<dbReference type="AlphaFoldDB" id="A0A829Q8V8"/>
<dbReference type="EMBL" id="JAOF01000001">
    <property type="protein sequence ID" value="EUA49370.1"/>
    <property type="molecule type" value="Genomic_DNA"/>
</dbReference>
<sequence length="38" mass="4255">MAEDQRWPTLAPKSTLCRCALTLSLHNVDLDILGSTRK</sequence>
<comment type="caution">
    <text evidence="1">The sequence shown here is derived from an EMBL/GenBank/DDBJ whole genome shotgun (WGS) entry which is preliminary data.</text>
</comment>
<dbReference type="Proteomes" id="UP000020103">
    <property type="component" value="Unassembled WGS sequence"/>
</dbReference>
<organism evidence="1 2">
    <name type="scientific">Mycobacteroides abscessus 21</name>
    <dbReference type="NCBI Taxonomy" id="1299324"/>
    <lineage>
        <taxon>Bacteria</taxon>
        <taxon>Bacillati</taxon>
        <taxon>Actinomycetota</taxon>
        <taxon>Actinomycetes</taxon>
        <taxon>Mycobacteriales</taxon>
        <taxon>Mycobacteriaceae</taxon>
        <taxon>Mycobacteroides</taxon>
        <taxon>Mycobacteroides abscessus</taxon>
    </lineage>
</organism>
<reference evidence="1 2" key="1">
    <citation type="submission" date="2013-12" db="EMBL/GenBank/DDBJ databases">
        <authorList>
            <person name="Madinger N."/>
            <person name="Lenaerts A."/>
            <person name="Ordway D."/>
            <person name="DeGroote M.A."/>
            <person name="Parker T."/>
            <person name="Sizemore C."/>
            <person name="Tallon L.J."/>
            <person name="Sadzewicz L.K."/>
            <person name="Sengamalay N."/>
            <person name="Fraser C.M."/>
            <person name="Hine E."/>
            <person name="Shefchek K.A."/>
            <person name="Das S.P."/>
            <person name="Tettelin H."/>
        </authorList>
    </citation>
    <scope>NUCLEOTIDE SEQUENCE [LARGE SCALE GENOMIC DNA]</scope>
    <source>
        <strain evidence="1 2">21</strain>
    </source>
</reference>
<accession>A0A829Q8V8</accession>
<protein>
    <submittedName>
        <fullName evidence="1">Uncharacterized protein</fullName>
    </submittedName>
</protein>
<name>A0A829Q8V8_9MYCO</name>
<evidence type="ECO:0000313" key="1">
    <source>
        <dbReference type="EMBL" id="EUA49370.1"/>
    </source>
</evidence>